<feature type="compositionally biased region" description="Low complexity" evidence="1">
    <location>
        <begin position="324"/>
        <end position="352"/>
    </location>
</feature>
<feature type="compositionally biased region" description="Low complexity" evidence="1">
    <location>
        <begin position="58"/>
        <end position="79"/>
    </location>
</feature>
<feature type="compositionally biased region" description="Acidic residues" evidence="1">
    <location>
        <begin position="93"/>
        <end position="112"/>
    </location>
</feature>
<dbReference type="OrthoDB" id="77944at2759"/>
<evidence type="ECO:0000313" key="2">
    <source>
        <dbReference type="EMBL" id="KAG7393953.1"/>
    </source>
</evidence>
<reference evidence="2" key="1">
    <citation type="submission" date="2021-02" db="EMBL/GenBank/DDBJ databases">
        <authorList>
            <person name="Palmer J.M."/>
        </authorList>
    </citation>
    <scope>NUCLEOTIDE SEQUENCE</scope>
    <source>
        <strain evidence="2">SCRP734</strain>
    </source>
</reference>
<feature type="compositionally biased region" description="Low complexity" evidence="1">
    <location>
        <begin position="185"/>
        <end position="204"/>
    </location>
</feature>
<feature type="region of interest" description="Disordered" evidence="1">
    <location>
        <begin position="315"/>
        <end position="352"/>
    </location>
</feature>
<keyword evidence="3" id="KW-1185">Reference proteome</keyword>
<comment type="caution">
    <text evidence="2">The sequence shown here is derived from an EMBL/GenBank/DDBJ whole genome shotgun (WGS) entry which is preliminary data.</text>
</comment>
<dbReference type="AlphaFoldDB" id="A0A8T1WPS1"/>
<feature type="compositionally biased region" description="Basic residues" evidence="1">
    <location>
        <begin position="142"/>
        <end position="151"/>
    </location>
</feature>
<evidence type="ECO:0000313" key="3">
    <source>
        <dbReference type="Proteomes" id="UP000694044"/>
    </source>
</evidence>
<dbReference type="EMBL" id="JAGDFM010000001">
    <property type="protein sequence ID" value="KAG7393953.1"/>
    <property type="molecule type" value="Genomic_DNA"/>
</dbReference>
<feature type="compositionally biased region" description="Low complexity" evidence="1">
    <location>
        <begin position="439"/>
        <end position="476"/>
    </location>
</feature>
<organism evidence="2 3">
    <name type="scientific">Phytophthora pseudosyringae</name>
    <dbReference type="NCBI Taxonomy" id="221518"/>
    <lineage>
        <taxon>Eukaryota</taxon>
        <taxon>Sar</taxon>
        <taxon>Stramenopiles</taxon>
        <taxon>Oomycota</taxon>
        <taxon>Peronosporomycetes</taxon>
        <taxon>Peronosporales</taxon>
        <taxon>Peronosporaceae</taxon>
        <taxon>Phytophthora</taxon>
    </lineage>
</organism>
<protein>
    <submittedName>
        <fullName evidence="2">Uncharacterized protein</fullName>
    </submittedName>
</protein>
<feature type="compositionally biased region" description="Basic and acidic residues" evidence="1">
    <location>
        <begin position="419"/>
        <end position="429"/>
    </location>
</feature>
<gene>
    <name evidence="2" type="ORF">PHYPSEUDO_000130</name>
</gene>
<dbReference type="Proteomes" id="UP000694044">
    <property type="component" value="Unassembled WGS sequence"/>
</dbReference>
<proteinExistence type="predicted"/>
<feature type="region of interest" description="Disordered" evidence="1">
    <location>
        <begin position="417"/>
        <end position="482"/>
    </location>
</feature>
<evidence type="ECO:0000256" key="1">
    <source>
        <dbReference type="SAM" id="MobiDB-lite"/>
    </source>
</evidence>
<accession>A0A8T1WPS1</accession>
<name>A0A8T1WPS1_9STRA</name>
<feature type="compositionally biased region" description="Basic residues" evidence="1">
    <location>
        <begin position="205"/>
        <end position="218"/>
    </location>
</feature>
<sequence>MQGGTSAASAGASASETAAALATVALSNGALAAIEDMAGVEKRSSSSPPTPTEASGVSDTTMSSSGRSSSCSSSDSSADALDDDYGAHLLSSSDDDDDDDDQEGDEEKDAPEDAPSHFLVKPMPSRLQVCPVDDLAVEDEKRRRRSRRNLKNKSNGKNAPLNGASRDAESLPSTPSPMMVRTRRSGSSPLLYSLDSSVSSTSPTSRHRPSSARERRHTSALAPAAVGPSNETILAPAVPLLRKDSAAIRRQYWSQLGFSLSRSDLEKSTGRKKERRDGLKVRLNDADAKLDHGAKGFFQFITSWYAPITAVSSEEKSSRKVKSRPASARQLRSSLSRASATSSNAADASTTRKGVRFHEEAELFYIPLHRDYSKRQRDCMWPTRVEFVAMVERNLDAVYDEMEREYEAQLENEYLENEGMAREEARQRTVESQQRKAAKSAAEAHAAAAESRRSLSPPLSRSSSTMSSSVPTLTLSQKQVLVSPRARSSHDLRFKYLKHLGIDS</sequence>
<feature type="region of interest" description="Disordered" evidence="1">
    <location>
        <begin position="38"/>
        <end position="227"/>
    </location>
</feature>